<organism evidence="5 6">
    <name type="scientific">Nematostella vectensis</name>
    <name type="common">Starlet sea anemone</name>
    <dbReference type="NCBI Taxonomy" id="45351"/>
    <lineage>
        <taxon>Eukaryota</taxon>
        <taxon>Metazoa</taxon>
        <taxon>Cnidaria</taxon>
        <taxon>Anthozoa</taxon>
        <taxon>Hexacorallia</taxon>
        <taxon>Actiniaria</taxon>
        <taxon>Edwardsiidae</taxon>
        <taxon>Nematostella</taxon>
    </lineage>
</organism>
<feature type="region of interest" description="Disordered" evidence="3">
    <location>
        <begin position="271"/>
        <end position="303"/>
    </location>
</feature>
<dbReference type="PROSITE" id="PS01186">
    <property type="entry name" value="EGF_2"/>
    <property type="match status" value="1"/>
</dbReference>
<name>A7SYE4_NEMVE</name>
<evidence type="ECO:0000313" key="6">
    <source>
        <dbReference type="Proteomes" id="UP000001593"/>
    </source>
</evidence>
<feature type="compositionally biased region" description="Gly residues" evidence="3">
    <location>
        <begin position="281"/>
        <end position="296"/>
    </location>
</feature>
<dbReference type="SMART" id="SM00181">
    <property type="entry name" value="EGF"/>
    <property type="match status" value="1"/>
</dbReference>
<dbReference type="InterPro" id="IPR000742">
    <property type="entry name" value="EGF"/>
</dbReference>
<evidence type="ECO:0000256" key="3">
    <source>
        <dbReference type="SAM" id="MobiDB-lite"/>
    </source>
</evidence>
<dbReference type="OMA" id="CHATTNT"/>
<feature type="disulfide bond" evidence="2">
    <location>
        <begin position="118"/>
        <end position="127"/>
    </location>
</feature>
<dbReference type="SUPFAM" id="SSF57196">
    <property type="entry name" value="EGF/Laminin"/>
    <property type="match status" value="1"/>
</dbReference>
<reference evidence="5 6" key="1">
    <citation type="journal article" date="2007" name="Science">
        <title>Sea anemone genome reveals ancestral eumetazoan gene repertoire and genomic organization.</title>
        <authorList>
            <person name="Putnam N.H."/>
            <person name="Srivastava M."/>
            <person name="Hellsten U."/>
            <person name="Dirks B."/>
            <person name="Chapman J."/>
            <person name="Salamov A."/>
            <person name="Terry A."/>
            <person name="Shapiro H."/>
            <person name="Lindquist E."/>
            <person name="Kapitonov V.V."/>
            <person name="Jurka J."/>
            <person name="Genikhovich G."/>
            <person name="Grigoriev I.V."/>
            <person name="Lucas S.M."/>
            <person name="Steele R.E."/>
            <person name="Finnerty J.R."/>
            <person name="Technau U."/>
            <person name="Martindale M.Q."/>
            <person name="Rokhsar D.S."/>
        </authorList>
    </citation>
    <scope>NUCLEOTIDE SEQUENCE [LARGE SCALE GENOMIC DNA]</scope>
    <source>
        <strain evidence="6">CH2 X CH6</strain>
    </source>
</reference>
<sequence>MTLSEICPSKDIFLKFHFKSESLVLSSYIASQNTTDITTRYIWYNQRSVHFGIKVGGYNHSKYFVHFGIKVGGCNHSEYLVHDKDIVHFGIKSPCEDSPCKNGDCVIVYHKPYFHCACTAGFTGQTCSAALAPFKFTTLGASGRTGPVSLGSHYQGKAHGHVTVVNGIQHWTVDVTGKYRIEAVGASGGYESSSSYQTRAYRSRGARITGSFDLSKGDVIRILVGQEGGINTVSSTSGGGGGSFVAKGNTPLIVAGGGGGYDDANTRHATCDASTSTSGNSGYGGSVWPGGTGGNGATSTSSSHVGGGGGGFYTDGSSGSNFGGAYGPGGEGGKAFLNGGVGGRSVWNGVPGGFGGGGGVWGNGGGGGGGGGYSGGGSGNPHYYACGGGGGSYNSGSDQRAECCFNDAGHGYVQVSLIG</sequence>
<dbReference type="Proteomes" id="UP000001593">
    <property type="component" value="Unassembled WGS sequence"/>
</dbReference>
<comment type="similarity">
    <text evidence="1">Belongs to the EGF domain peptide family.</text>
</comment>
<gene>
    <name evidence="5" type="ORF">NEMVEDRAFT_v1g219466</name>
</gene>
<dbReference type="PROSITE" id="PS00022">
    <property type="entry name" value="EGF_1"/>
    <property type="match status" value="1"/>
</dbReference>
<feature type="disulfide bond" evidence="2">
    <location>
        <begin position="95"/>
        <end position="105"/>
    </location>
</feature>
<dbReference type="PANTHER" id="PTHR31535:SF3">
    <property type="entry name" value="REGULATORY PROTEIN ZESTE"/>
    <property type="match status" value="1"/>
</dbReference>
<comment type="caution">
    <text evidence="2">Lacks conserved residue(s) required for the propagation of feature annotation.</text>
</comment>
<dbReference type="FunFam" id="2.10.25.10:FF:001525">
    <property type="entry name" value="Predicted protein"/>
    <property type="match status" value="1"/>
</dbReference>
<accession>A7SYE4</accession>
<evidence type="ECO:0000256" key="1">
    <source>
        <dbReference type="ARBA" id="ARBA00006373"/>
    </source>
</evidence>
<dbReference type="InParanoid" id="A7SYE4"/>
<dbReference type="HOGENOM" id="CLU_671384_0_0_1"/>
<evidence type="ECO:0000313" key="5">
    <source>
        <dbReference type="EMBL" id="EDO31271.1"/>
    </source>
</evidence>
<dbReference type="AlphaFoldDB" id="A7SYE4"/>
<dbReference type="EMBL" id="DS469919">
    <property type="protein sequence ID" value="EDO31271.1"/>
    <property type="molecule type" value="Genomic_DNA"/>
</dbReference>
<protein>
    <recommendedName>
        <fullName evidence="4">EGF-like domain-containing protein</fullName>
    </recommendedName>
</protein>
<dbReference type="Gene3D" id="2.10.25.10">
    <property type="entry name" value="Laminin"/>
    <property type="match status" value="1"/>
</dbReference>
<evidence type="ECO:0000259" key="4">
    <source>
        <dbReference type="PROSITE" id="PS50026"/>
    </source>
</evidence>
<dbReference type="PhylomeDB" id="A7SYE4"/>
<keyword evidence="6" id="KW-1185">Reference proteome</keyword>
<keyword evidence="2" id="KW-0245">EGF-like domain</keyword>
<feature type="domain" description="EGF-like" evidence="4">
    <location>
        <begin position="91"/>
        <end position="128"/>
    </location>
</feature>
<dbReference type="eggNOG" id="ENOG502S22P">
    <property type="taxonomic scope" value="Eukaryota"/>
</dbReference>
<dbReference type="PANTHER" id="PTHR31535">
    <property type="match status" value="1"/>
</dbReference>
<evidence type="ECO:0000256" key="2">
    <source>
        <dbReference type="PROSITE-ProRule" id="PRU00076"/>
    </source>
</evidence>
<proteinExistence type="inferred from homology"/>
<keyword evidence="2" id="KW-1015">Disulfide bond</keyword>
<dbReference type="PROSITE" id="PS50026">
    <property type="entry name" value="EGF_3"/>
    <property type="match status" value="1"/>
</dbReference>
<dbReference type="STRING" id="45351.A7SYE4"/>